<keyword evidence="5" id="KW-1185">Reference proteome</keyword>
<feature type="compositionally biased region" description="Polar residues" evidence="1">
    <location>
        <begin position="95"/>
        <end position="107"/>
    </location>
</feature>
<dbReference type="Proteomes" id="UP000235392">
    <property type="component" value="Unassembled WGS sequence"/>
</dbReference>
<dbReference type="GO" id="GO:0005634">
    <property type="term" value="C:nucleus"/>
    <property type="evidence" value="ECO:0007669"/>
    <property type="project" value="TreeGrafter"/>
</dbReference>
<evidence type="ECO:0000313" key="6">
    <source>
        <dbReference type="Proteomes" id="UP000235392"/>
    </source>
</evidence>
<dbReference type="GO" id="GO:0008832">
    <property type="term" value="F:dGTPase activity"/>
    <property type="evidence" value="ECO:0007669"/>
    <property type="project" value="TreeGrafter"/>
</dbReference>
<feature type="region of interest" description="Disordered" evidence="1">
    <location>
        <begin position="83"/>
        <end position="107"/>
    </location>
</feature>
<name>A0A2N5UGQ9_9BASI</name>
<dbReference type="EMBL" id="PGCJ01000171">
    <property type="protein sequence ID" value="PLW41251.1"/>
    <property type="molecule type" value="Genomic_DNA"/>
</dbReference>
<dbReference type="EMBL" id="PGCI01000151">
    <property type="protein sequence ID" value="PLW36941.1"/>
    <property type="molecule type" value="Genomic_DNA"/>
</dbReference>
<dbReference type="AlphaFoldDB" id="A0A2N5UGQ9"/>
<reference evidence="5 6" key="1">
    <citation type="submission" date="2017-11" db="EMBL/GenBank/DDBJ databases">
        <title>De novo assembly and phasing of dikaryotic genomes from two isolates of Puccinia coronata f. sp. avenae, the causal agent of oat crown rust.</title>
        <authorList>
            <person name="Miller M.E."/>
            <person name="Zhang Y."/>
            <person name="Omidvar V."/>
            <person name="Sperschneider J."/>
            <person name="Schwessinger B."/>
            <person name="Raley C."/>
            <person name="Palmer J.M."/>
            <person name="Garnica D."/>
            <person name="Upadhyaya N."/>
            <person name="Rathjen J."/>
            <person name="Taylor J.M."/>
            <person name="Park R.F."/>
            <person name="Dodds P.N."/>
            <person name="Hirsch C.D."/>
            <person name="Kianian S.F."/>
            <person name="Figueroa M."/>
        </authorList>
    </citation>
    <scope>NUCLEOTIDE SEQUENCE [LARGE SCALE GENOMIC DNA]</scope>
    <source>
        <strain evidence="4">12NC29</strain>
        <strain evidence="3">12SD80</strain>
    </source>
</reference>
<feature type="region of interest" description="Disordered" evidence="1">
    <location>
        <begin position="137"/>
        <end position="156"/>
    </location>
</feature>
<sequence length="523" mass="57823">MTESSSLVPGTFSPPLRETISSTSFPDRGGIHSRLGLSGARTLSSAIVGERHTQRAKTRQKRSFYDAQLKNLEEYGMLLENTPSHITLENPPPSQSSGQKESKMASVSTCQNHAFDLRLNDITNNLTAGVSVDQDLKSTAANGDESSAGERTGRRPTYEIQDPIYGKVVIDSACAVEIMNLSEFQRLKDVLQHGITALIGMLPSPHINRFDHSVGAMILVKHVGGSEEAQLAALLHDVSHTALSHVTDLVFGYVVHEVEKDIFLEKTQIPSVLKKHGFDPKRVFKEELFPLLELPSPEICADRLDYALRDSVSFGYLELKEAQEIYRSTVAMDGKMVLKSLEAAKLLGHAYLTSDQKVWADGAQSYLYKLAAEAIKLSLQEGTISKTSLWTHGDQAFWKELVDHASVRVRKIVERVNPRCTLIETHEQPSAAGESGETLPAPTAGIEEQGDQLERCTLKLRVRTIDPPVKTPSGVQPLSALDPDFHRRRSDYILSRQSPVSFMVKYSPLPYEPPTSSAQQPHH</sequence>
<comment type="caution">
    <text evidence="3">The sequence shown here is derived from an EMBL/GenBank/DDBJ whole genome shotgun (WGS) entry which is preliminary data.</text>
</comment>
<dbReference type="SUPFAM" id="SSF109604">
    <property type="entry name" value="HD-domain/PDEase-like"/>
    <property type="match status" value="1"/>
</dbReference>
<dbReference type="CDD" id="cd00077">
    <property type="entry name" value="HDc"/>
    <property type="match status" value="1"/>
</dbReference>
<gene>
    <name evidence="4" type="ORF">PCANC_06819</name>
    <name evidence="3" type="ORF">PCASD_06680</name>
</gene>
<evidence type="ECO:0000256" key="1">
    <source>
        <dbReference type="SAM" id="MobiDB-lite"/>
    </source>
</evidence>
<feature type="domain" description="HD/PDEase" evidence="2">
    <location>
        <begin position="205"/>
        <end position="316"/>
    </location>
</feature>
<evidence type="ECO:0000313" key="4">
    <source>
        <dbReference type="EMBL" id="PLW41251.1"/>
    </source>
</evidence>
<dbReference type="Proteomes" id="UP000235388">
    <property type="component" value="Unassembled WGS sequence"/>
</dbReference>
<feature type="region of interest" description="Disordered" evidence="1">
    <location>
        <begin position="1"/>
        <end position="33"/>
    </location>
</feature>
<dbReference type="GO" id="GO:0006203">
    <property type="term" value="P:dGTP catabolic process"/>
    <property type="evidence" value="ECO:0007669"/>
    <property type="project" value="TreeGrafter"/>
</dbReference>
<feature type="region of interest" description="Disordered" evidence="1">
    <location>
        <begin position="427"/>
        <end position="448"/>
    </location>
</feature>
<evidence type="ECO:0000259" key="2">
    <source>
        <dbReference type="SMART" id="SM00471"/>
    </source>
</evidence>
<dbReference type="OrthoDB" id="9991235at2759"/>
<dbReference type="PANTHER" id="PTHR11373">
    <property type="entry name" value="DEOXYNUCLEOSIDE TRIPHOSPHATE TRIPHOSPHOHYDROLASE"/>
    <property type="match status" value="1"/>
</dbReference>
<dbReference type="FunFam" id="1.10.3210.10:FF:000026">
    <property type="entry name" value="Metal-dependent phosphohydrolase"/>
    <property type="match status" value="1"/>
</dbReference>
<dbReference type="SMART" id="SM00471">
    <property type="entry name" value="HDc"/>
    <property type="match status" value="1"/>
</dbReference>
<protein>
    <recommendedName>
        <fullName evidence="2">HD/PDEase domain-containing protein</fullName>
    </recommendedName>
</protein>
<dbReference type="PANTHER" id="PTHR11373:SF4">
    <property type="entry name" value="DEOXYNUCLEOSIDE TRIPHOSPHATE TRIPHOSPHOHYDROLASE SAMHD1"/>
    <property type="match status" value="1"/>
</dbReference>
<dbReference type="STRING" id="200324.A0A2N5UGQ9"/>
<accession>A0A2N5UGQ9</accession>
<dbReference type="InterPro" id="IPR003607">
    <property type="entry name" value="HD/PDEase_dom"/>
</dbReference>
<dbReference type="InterPro" id="IPR050135">
    <property type="entry name" value="dGTPase-like"/>
</dbReference>
<organism evidence="3 6">
    <name type="scientific">Puccinia coronata f. sp. avenae</name>
    <dbReference type="NCBI Taxonomy" id="200324"/>
    <lineage>
        <taxon>Eukaryota</taxon>
        <taxon>Fungi</taxon>
        <taxon>Dikarya</taxon>
        <taxon>Basidiomycota</taxon>
        <taxon>Pucciniomycotina</taxon>
        <taxon>Pucciniomycetes</taxon>
        <taxon>Pucciniales</taxon>
        <taxon>Pucciniaceae</taxon>
        <taxon>Puccinia</taxon>
    </lineage>
</organism>
<dbReference type="Gene3D" id="1.10.3210.10">
    <property type="entry name" value="Hypothetical protein af1432"/>
    <property type="match status" value="1"/>
</dbReference>
<proteinExistence type="predicted"/>
<evidence type="ECO:0000313" key="3">
    <source>
        <dbReference type="EMBL" id="PLW36941.1"/>
    </source>
</evidence>
<evidence type="ECO:0000313" key="5">
    <source>
        <dbReference type="Proteomes" id="UP000235388"/>
    </source>
</evidence>